<name>G0P8G5_CAEBE</name>
<dbReference type="OrthoDB" id="28673at2759"/>
<dbReference type="PANTHER" id="PTHR21503">
    <property type="entry name" value="F-BOX-CONTAINING HYPOTHETICAL PROTEIN C.ELEGANS"/>
    <property type="match status" value="1"/>
</dbReference>
<dbReference type="InParanoid" id="G0P8G5"/>
<dbReference type="PROSITE" id="PS50181">
    <property type="entry name" value="FBOX"/>
    <property type="match status" value="1"/>
</dbReference>
<feature type="domain" description="F-box" evidence="1">
    <location>
        <begin position="5"/>
        <end position="56"/>
    </location>
</feature>
<dbReference type="InterPro" id="IPR001810">
    <property type="entry name" value="F-box_dom"/>
</dbReference>
<dbReference type="PANTHER" id="PTHR21503:SF53">
    <property type="entry name" value="F-BOX ASSOCIATED DOMAIN-CONTAINING PROTEIN-RELATED"/>
    <property type="match status" value="1"/>
</dbReference>
<protein>
    <recommendedName>
        <fullName evidence="1">F-box domain-containing protein</fullName>
    </recommendedName>
</protein>
<dbReference type="Pfam" id="PF07735">
    <property type="entry name" value="FBA_2"/>
    <property type="match status" value="1"/>
</dbReference>
<evidence type="ECO:0000259" key="1">
    <source>
        <dbReference type="PROSITE" id="PS50181"/>
    </source>
</evidence>
<dbReference type="Pfam" id="PF00646">
    <property type="entry name" value="F-box"/>
    <property type="match status" value="1"/>
</dbReference>
<dbReference type="HOGENOM" id="CLU_028840_0_1_1"/>
<dbReference type="Proteomes" id="UP000008068">
    <property type="component" value="Unassembled WGS sequence"/>
</dbReference>
<dbReference type="InterPro" id="IPR012885">
    <property type="entry name" value="F-box_Sdz-33"/>
</dbReference>
<dbReference type="OMA" id="YPAHEME"/>
<keyword evidence="3" id="KW-1185">Reference proteome</keyword>
<organism evidence="3">
    <name type="scientific">Caenorhabditis brenneri</name>
    <name type="common">Nematode worm</name>
    <dbReference type="NCBI Taxonomy" id="135651"/>
    <lineage>
        <taxon>Eukaryota</taxon>
        <taxon>Metazoa</taxon>
        <taxon>Ecdysozoa</taxon>
        <taxon>Nematoda</taxon>
        <taxon>Chromadorea</taxon>
        <taxon>Rhabditida</taxon>
        <taxon>Rhabditina</taxon>
        <taxon>Rhabditomorpha</taxon>
        <taxon>Rhabditoidea</taxon>
        <taxon>Rhabditidae</taxon>
        <taxon>Peloderinae</taxon>
        <taxon>Caenorhabditis</taxon>
    </lineage>
</organism>
<gene>
    <name evidence="2" type="ORF">CAEBREN_22806</name>
</gene>
<dbReference type="FunCoup" id="G0P8G5">
    <property type="interactions" value="1064"/>
</dbReference>
<dbReference type="AlphaFoldDB" id="G0P8G5"/>
<evidence type="ECO:0000313" key="3">
    <source>
        <dbReference type="Proteomes" id="UP000008068"/>
    </source>
</evidence>
<accession>G0P8G5</accession>
<proteinExistence type="predicted"/>
<sequence length="353" mass="41250">MASGTFSLYRLPYIALAVVIDCMKPYHIFRLSLVSKKSHRIARSMRKKEGKIYLIFAQKERINIVYRGCSYILFIIPDHLVEQEGEVFELLKIKNAAFNTEMKRETDEMYIQRNCNMFAVLTTLLEYAISFYGQPIHFVKIMPGNRWELTKRAIEWVLSRQETIPDCSFRCETNSDVQFRYFLDKIGNRVSKQLAIDTVSISENFQHSFRQPLTAVITRMGCKPWLNINNLYSLNSQYIDIKNTKFTCADMNSFLKNWLQGGNSELRCLFLRLPLTYDEVVLDGLEAVQRKSVNKIEYNHFKNNIFKFSSSFELKKNDGTIASLGVENGINRQFVMVVWPDLLNKPYPAHEME</sequence>
<dbReference type="eggNOG" id="ENOG502TJVR">
    <property type="taxonomic scope" value="Eukaryota"/>
</dbReference>
<evidence type="ECO:0000313" key="2">
    <source>
        <dbReference type="EMBL" id="EGT47733.1"/>
    </source>
</evidence>
<dbReference type="EMBL" id="GL380133">
    <property type="protein sequence ID" value="EGT47733.1"/>
    <property type="molecule type" value="Genomic_DNA"/>
</dbReference>
<reference evidence="3" key="1">
    <citation type="submission" date="2011-07" db="EMBL/GenBank/DDBJ databases">
        <authorList>
            <consortium name="Caenorhabditis brenneri Sequencing and Analysis Consortium"/>
            <person name="Wilson R.K."/>
        </authorList>
    </citation>
    <scope>NUCLEOTIDE SEQUENCE [LARGE SCALE GENOMIC DNA]</scope>
    <source>
        <strain evidence="3">PB2801</strain>
    </source>
</reference>